<gene>
    <name evidence="3" type="ORF">V6N11_081627</name>
</gene>
<dbReference type="EMBL" id="JBBPBN010000210">
    <property type="protein sequence ID" value="KAK8972512.1"/>
    <property type="molecule type" value="Genomic_DNA"/>
</dbReference>
<accession>A0ABR2N8V6</accession>
<feature type="region of interest" description="Disordered" evidence="2">
    <location>
        <begin position="1"/>
        <end position="45"/>
    </location>
</feature>
<dbReference type="Proteomes" id="UP001396334">
    <property type="component" value="Unassembled WGS sequence"/>
</dbReference>
<sequence>MQAVKGKADSATASAKSGLEKANATFEEKQKEITSQKRKGRMLQLQRELDDAEARLHDALAKQTRGNGGIRAVGTDASTRSGWIPTYRTAGLRNGARSFHL</sequence>
<name>A0ABR2N8V6_9ROSI</name>
<evidence type="ECO:0000256" key="1">
    <source>
        <dbReference type="ARBA" id="ARBA00010975"/>
    </source>
</evidence>
<dbReference type="InterPro" id="IPR005513">
    <property type="entry name" value="LEA_1"/>
</dbReference>
<comment type="similarity">
    <text evidence="1">Belongs to the LEA type 1 family.</text>
</comment>
<comment type="caution">
    <text evidence="3">The sequence shown here is derived from an EMBL/GenBank/DDBJ whole genome shotgun (WGS) entry which is preliminary data.</text>
</comment>
<evidence type="ECO:0000313" key="3">
    <source>
        <dbReference type="EMBL" id="KAK8972512.1"/>
    </source>
</evidence>
<proteinExistence type="inferred from homology"/>
<reference evidence="3 4" key="1">
    <citation type="journal article" date="2024" name="G3 (Bethesda)">
        <title>Genome assembly of Hibiscus sabdariffa L. provides insights into metabolisms of medicinal natural products.</title>
        <authorList>
            <person name="Kim T."/>
        </authorList>
    </citation>
    <scope>NUCLEOTIDE SEQUENCE [LARGE SCALE GENOMIC DNA]</scope>
    <source>
        <strain evidence="3">TK-2024</strain>
        <tissue evidence="3">Old leaves</tissue>
    </source>
</reference>
<evidence type="ECO:0000313" key="4">
    <source>
        <dbReference type="Proteomes" id="UP001396334"/>
    </source>
</evidence>
<feature type="compositionally biased region" description="Basic and acidic residues" evidence="2">
    <location>
        <begin position="26"/>
        <end position="35"/>
    </location>
</feature>
<dbReference type="Pfam" id="PF03760">
    <property type="entry name" value="LEA_1"/>
    <property type="match status" value="1"/>
</dbReference>
<organism evidence="3 4">
    <name type="scientific">Hibiscus sabdariffa</name>
    <name type="common">roselle</name>
    <dbReference type="NCBI Taxonomy" id="183260"/>
    <lineage>
        <taxon>Eukaryota</taxon>
        <taxon>Viridiplantae</taxon>
        <taxon>Streptophyta</taxon>
        <taxon>Embryophyta</taxon>
        <taxon>Tracheophyta</taxon>
        <taxon>Spermatophyta</taxon>
        <taxon>Magnoliopsida</taxon>
        <taxon>eudicotyledons</taxon>
        <taxon>Gunneridae</taxon>
        <taxon>Pentapetalae</taxon>
        <taxon>rosids</taxon>
        <taxon>malvids</taxon>
        <taxon>Malvales</taxon>
        <taxon>Malvaceae</taxon>
        <taxon>Malvoideae</taxon>
        <taxon>Hibiscus</taxon>
    </lineage>
</organism>
<keyword evidence="4" id="KW-1185">Reference proteome</keyword>
<protein>
    <submittedName>
        <fullName evidence="3">Uncharacterized protein</fullName>
    </submittedName>
</protein>
<evidence type="ECO:0000256" key="2">
    <source>
        <dbReference type="SAM" id="MobiDB-lite"/>
    </source>
</evidence>